<dbReference type="PANTHER" id="PTHR43788:SF13">
    <property type="entry name" value="REGULATOR OF NONSENSE TRANSCRIPTS 1"/>
    <property type="match status" value="1"/>
</dbReference>
<dbReference type="InterPro" id="IPR027417">
    <property type="entry name" value="P-loop_NTPase"/>
</dbReference>
<evidence type="ECO:0000256" key="2">
    <source>
        <dbReference type="ARBA" id="ARBA00022741"/>
    </source>
</evidence>
<dbReference type="Pfam" id="PF13086">
    <property type="entry name" value="AAA_11"/>
    <property type="match status" value="1"/>
</dbReference>
<dbReference type="SUPFAM" id="SSF52540">
    <property type="entry name" value="P-loop containing nucleoside triphosphate hydrolases"/>
    <property type="match status" value="1"/>
</dbReference>
<dbReference type="Pfam" id="PF13087">
    <property type="entry name" value="AAA_12"/>
    <property type="match status" value="1"/>
</dbReference>
<dbReference type="InterPro" id="IPR041679">
    <property type="entry name" value="DNA2/NAM7-like_C"/>
</dbReference>
<dbReference type="GO" id="GO:0016787">
    <property type="term" value="F:hydrolase activity"/>
    <property type="evidence" value="ECO:0007669"/>
    <property type="project" value="UniProtKB-KW"/>
</dbReference>
<evidence type="ECO:0000256" key="5">
    <source>
        <dbReference type="ARBA" id="ARBA00022840"/>
    </source>
</evidence>
<keyword evidence="3" id="KW-0378">Hydrolase</keyword>
<evidence type="ECO:0000259" key="6">
    <source>
        <dbReference type="Pfam" id="PF13086"/>
    </source>
</evidence>
<keyword evidence="4" id="KW-0347">Helicase</keyword>
<dbReference type="CDD" id="cd18808">
    <property type="entry name" value="SF1_C_Upf1"/>
    <property type="match status" value="1"/>
</dbReference>
<dbReference type="PANTHER" id="PTHR43788">
    <property type="entry name" value="DNA2/NAM7 HELICASE FAMILY MEMBER"/>
    <property type="match status" value="1"/>
</dbReference>
<reference evidence="8" key="1">
    <citation type="submission" date="2021-01" db="EMBL/GenBank/DDBJ databases">
        <authorList>
            <person name="Corre E."/>
            <person name="Pelletier E."/>
            <person name="Niang G."/>
            <person name="Scheremetjew M."/>
            <person name="Finn R."/>
            <person name="Kale V."/>
            <person name="Holt S."/>
            <person name="Cochrane G."/>
            <person name="Meng A."/>
            <person name="Brown T."/>
            <person name="Cohen L."/>
        </authorList>
    </citation>
    <scope>NUCLEOTIDE SEQUENCE</scope>
    <source>
        <strain evidence="8">CCMP3278</strain>
    </source>
</reference>
<organism evidence="8">
    <name type="scientific">Timspurckia oligopyrenoides</name>
    <dbReference type="NCBI Taxonomy" id="708627"/>
    <lineage>
        <taxon>Eukaryota</taxon>
        <taxon>Rhodophyta</taxon>
        <taxon>Bangiophyceae</taxon>
        <taxon>Porphyridiales</taxon>
        <taxon>Porphyridiaceae</taxon>
        <taxon>Timspurckia</taxon>
    </lineage>
</organism>
<feature type="domain" description="DNA2/NAM7 helicase-like C-terminal" evidence="7">
    <location>
        <begin position="79"/>
        <end position="281"/>
    </location>
</feature>
<sequence length="315" mass="34972">MRACDVVVTTCVGSGSEILDEPGLEFRTVVIDECSQATEVSVLVPIVAAARFIHQVVFLGDHHQLPPTVVSKEAASKGLDVSTFARLYLAGLHTNILLVQYRMHPEISKLASRNFYFGKLKANPTAAERKPPKNFPWPSTTEPIAWIDVSNGSEVKERSKSSLKSDEGNEETGTSLWNAQEIECVKWIVETLLSGANSTRAQDIGIISPYSAQVRMLSKTFQMIPGLEVNSVDGFQGREKDVMIVSTVRSNDRKSIGFVQDWRRLNVAMSRARRALIIVGDFKCITESSPIWNQWTTQLKKSKLIMQSHAAPLQL</sequence>
<evidence type="ECO:0008006" key="9">
    <source>
        <dbReference type="Google" id="ProtNLM"/>
    </source>
</evidence>
<evidence type="ECO:0000313" key="8">
    <source>
        <dbReference type="EMBL" id="CAD8824173.1"/>
    </source>
</evidence>
<gene>
    <name evidence="8" type="ORF">TOLI1172_LOCUS8572</name>
</gene>
<evidence type="ECO:0000259" key="7">
    <source>
        <dbReference type="Pfam" id="PF13087"/>
    </source>
</evidence>
<dbReference type="GO" id="GO:0005694">
    <property type="term" value="C:chromosome"/>
    <property type="evidence" value="ECO:0007669"/>
    <property type="project" value="UniProtKB-ARBA"/>
</dbReference>
<dbReference type="EMBL" id="HBFP01011843">
    <property type="protein sequence ID" value="CAD8824173.1"/>
    <property type="molecule type" value="Transcribed_RNA"/>
</dbReference>
<dbReference type="InterPro" id="IPR041677">
    <property type="entry name" value="DNA2/NAM7_AAA_11"/>
</dbReference>
<comment type="similarity">
    <text evidence="1">Belongs to the DNA2/NAM7 helicase family.</text>
</comment>
<dbReference type="InterPro" id="IPR047187">
    <property type="entry name" value="SF1_C_Upf1"/>
</dbReference>
<keyword evidence="2" id="KW-0547">Nucleotide-binding</keyword>
<feature type="domain" description="DNA2/NAM7 helicase helicase" evidence="6">
    <location>
        <begin position="3"/>
        <end position="72"/>
    </location>
</feature>
<dbReference type="GO" id="GO:0043139">
    <property type="term" value="F:5'-3' DNA helicase activity"/>
    <property type="evidence" value="ECO:0007669"/>
    <property type="project" value="TreeGrafter"/>
</dbReference>
<dbReference type="AlphaFoldDB" id="A0A7S1EUF0"/>
<dbReference type="Gene3D" id="3.40.50.300">
    <property type="entry name" value="P-loop containing nucleotide triphosphate hydrolases"/>
    <property type="match status" value="2"/>
</dbReference>
<evidence type="ECO:0000256" key="3">
    <source>
        <dbReference type="ARBA" id="ARBA00022801"/>
    </source>
</evidence>
<keyword evidence="5" id="KW-0067">ATP-binding</keyword>
<proteinExistence type="inferred from homology"/>
<evidence type="ECO:0000256" key="4">
    <source>
        <dbReference type="ARBA" id="ARBA00022806"/>
    </source>
</evidence>
<protein>
    <recommendedName>
        <fullName evidence="9">DNA2/NAM7 helicase-like C-terminal domain-containing protein</fullName>
    </recommendedName>
</protein>
<accession>A0A7S1EUF0</accession>
<dbReference type="InterPro" id="IPR050534">
    <property type="entry name" value="Coronavir_polyprotein_1ab"/>
</dbReference>
<name>A0A7S1EUF0_9RHOD</name>
<dbReference type="GO" id="GO:0005524">
    <property type="term" value="F:ATP binding"/>
    <property type="evidence" value="ECO:0007669"/>
    <property type="project" value="UniProtKB-KW"/>
</dbReference>
<dbReference type="FunFam" id="3.40.50.300:FF:000326">
    <property type="entry name" value="P-loop containing nucleoside triphosphate hydrolase"/>
    <property type="match status" value="1"/>
</dbReference>
<evidence type="ECO:0000256" key="1">
    <source>
        <dbReference type="ARBA" id="ARBA00007913"/>
    </source>
</evidence>